<dbReference type="AlphaFoldDB" id="A0A7U3ZHE6"/>
<protein>
    <submittedName>
        <fullName evidence="1">Uncharacterized protein</fullName>
    </submittedName>
</protein>
<organism evidence="1 2">
    <name type="scientific">Runella slithyformis (strain ATCC 29530 / DSM 19594 / LMG 11500 / NCIMB 11436 / LSU 4)</name>
    <dbReference type="NCBI Taxonomy" id="761193"/>
    <lineage>
        <taxon>Bacteria</taxon>
        <taxon>Pseudomonadati</taxon>
        <taxon>Bacteroidota</taxon>
        <taxon>Cytophagia</taxon>
        <taxon>Cytophagales</taxon>
        <taxon>Spirosomataceae</taxon>
        <taxon>Runella</taxon>
    </lineage>
</organism>
<evidence type="ECO:0000313" key="1">
    <source>
        <dbReference type="EMBL" id="AEI47273.1"/>
    </source>
</evidence>
<accession>A0A7U3ZHE6</accession>
<dbReference type="EMBL" id="CP002859">
    <property type="protein sequence ID" value="AEI47273.1"/>
    <property type="molecule type" value="Genomic_DNA"/>
</dbReference>
<dbReference type="Proteomes" id="UP000000493">
    <property type="component" value="Chromosome"/>
</dbReference>
<gene>
    <name evidence="1" type="ordered locus">Runsl_0835</name>
</gene>
<evidence type="ECO:0000313" key="2">
    <source>
        <dbReference type="Proteomes" id="UP000000493"/>
    </source>
</evidence>
<proteinExistence type="predicted"/>
<sequence>MGLLNLPNQVLLHRELFLLSIENERILIHSFSGRQQTLNG</sequence>
<keyword evidence="2" id="KW-1185">Reference proteome</keyword>
<reference evidence="2" key="1">
    <citation type="submission" date="2011-06" db="EMBL/GenBank/DDBJ databases">
        <title>The complete genome of chromosome of Runella slithyformis DSM 19594.</title>
        <authorList>
            <consortium name="US DOE Joint Genome Institute (JGI-PGF)"/>
            <person name="Lucas S."/>
            <person name="Han J."/>
            <person name="Lapidus A."/>
            <person name="Bruce D."/>
            <person name="Goodwin L."/>
            <person name="Pitluck S."/>
            <person name="Peters L."/>
            <person name="Kyrpides N."/>
            <person name="Mavromatis K."/>
            <person name="Ivanova N."/>
            <person name="Ovchinnikova G."/>
            <person name="Zhang X."/>
            <person name="Misra M."/>
            <person name="Detter J.C."/>
            <person name="Tapia R."/>
            <person name="Han C."/>
            <person name="Land M."/>
            <person name="Hauser L."/>
            <person name="Markowitz V."/>
            <person name="Cheng J.-F."/>
            <person name="Hugenholtz P."/>
            <person name="Woyke T."/>
            <person name="Wu D."/>
            <person name="Tindall B."/>
            <person name="Faehrich R."/>
            <person name="Brambilla E."/>
            <person name="Klenk H.-P."/>
            <person name="Eisen J.A."/>
        </authorList>
    </citation>
    <scope>NUCLEOTIDE SEQUENCE [LARGE SCALE GENOMIC DNA]</scope>
    <source>
        <strain evidence="2">ATCC 29530 / DSM 19594 / LMG 11500 / NCIMB 11436 / LSU 4</strain>
    </source>
</reference>
<reference evidence="1 2" key="2">
    <citation type="journal article" date="2012" name="Stand. Genomic Sci.">
        <title>Complete genome sequence of the aquatic bacterium Runella slithyformis type strain (LSU 4(T)).</title>
        <authorList>
            <person name="Copeland A."/>
            <person name="Zhang X."/>
            <person name="Misra M."/>
            <person name="Lapidus A."/>
            <person name="Nolan M."/>
            <person name="Lucas S."/>
            <person name="Deshpande S."/>
            <person name="Cheng J.F."/>
            <person name="Tapia R."/>
            <person name="Goodwin L.A."/>
            <person name="Pitluck S."/>
            <person name="Liolios K."/>
            <person name="Pagani I."/>
            <person name="Ivanova N."/>
            <person name="Mikhailova N."/>
            <person name="Pati A."/>
            <person name="Chen A."/>
            <person name="Palaniappan K."/>
            <person name="Land M."/>
            <person name="Hauser L."/>
            <person name="Pan C."/>
            <person name="Jeffries C.D."/>
            <person name="Detter J.C."/>
            <person name="Brambilla E.M."/>
            <person name="Rohde M."/>
            <person name="Djao O.D."/>
            <person name="Goker M."/>
            <person name="Sikorski J."/>
            <person name="Tindall B.J."/>
            <person name="Woyke T."/>
            <person name="Bristow J."/>
            <person name="Eisen J.A."/>
            <person name="Markowitz V."/>
            <person name="Hugenholtz P."/>
            <person name="Kyrpides N.C."/>
            <person name="Klenk H.P."/>
            <person name="Mavromatis K."/>
        </authorList>
    </citation>
    <scope>NUCLEOTIDE SEQUENCE [LARGE SCALE GENOMIC DNA]</scope>
    <source>
        <strain evidence="2">ATCC 29530 / DSM 19594 / LMG 11500 / NCIMB 11436 / LSU 4</strain>
    </source>
</reference>
<name>A0A7U3ZHE6_RUNSL</name>
<dbReference type="KEGG" id="rsi:Runsl_0835"/>